<name>A0A9Q3JNY2_9BASI</name>
<reference evidence="1" key="1">
    <citation type="submission" date="2021-03" db="EMBL/GenBank/DDBJ databases">
        <title>Draft genome sequence of rust myrtle Austropuccinia psidii MF-1, a brazilian biotype.</title>
        <authorList>
            <person name="Quecine M.C."/>
            <person name="Pachon D.M.R."/>
            <person name="Bonatelli M.L."/>
            <person name="Correr F.H."/>
            <person name="Franceschini L.M."/>
            <person name="Leite T.F."/>
            <person name="Margarido G.R.A."/>
            <person name="Almeida C.A."/>
            <person name="Ferrarezi J.A."/>
            <person name="Labate C.A."/>
        </authorList>
    </citation>
    <scope>NUCLEOTIDE SEQUENCE</scope>
    <source>
        <strain evidence="1">MF-1</strain>
    </source>
</reference>
<organism evidence="1 2">
    <name type="scientific">Austropuccinia psidii MF-1</name>
    <dbReference type="NCBI Taxonomy" id="1389203"/>
    <lineage>
        <taxon>Eukaryota</taxon>
        <taxon>Fungi</taxon>
        <taxon>Dikarya</taxon>
        <taxon>Basidiomycota</taxon>
        <taxon>Pucciniomycotina</taxon>
        <taxon>Pucciniomycetes</taxon>
        <taxon>Pucciniales</taxon>
        <taxon>Sphaerophragmiaceae</taxon>
        <taxon>Austropuccinia</taxon>
    </lineage>
</organism>
<comment type="caution">
    <text evidence="1">The sequence shown here is derived from an EMBL/GenBank/DDBJ whole genome shotgun (WGS) entry which is preliminary data.</text>
</comment>
<keyword evidence="2" id="KW-1185">Reference proteome</keyword>
<dbReference type="Proteomes" id="UP000765509">
    <property type="component" value="Unassembled WGS sequence"/>
</dbReference>
<evidence type="ECO:0000313" key="1">
    <source>
        <dbReference type="EMBL" id="MBW0565651.1"/>
    </source>
</evidence>
<sequence>MKAPLYNLKTHFGAQKSTEFIDWIELCRRRIKLSTGHKYLTLGSFRPVASPRPHQRPNPPVFDLHAHIPIGLQRDFYDENFLSKLSYSEKHGLQMRPKIFDNIVNLDQILSHNAGSYKEWPKEAHIMQIGKVKDKAFNEHDGEFTEGFDDLGDHQMDLKVEYDD</sequence>
<gene>
    <name evidence="1" type="ORF">O181_105366</name>
</gene>
<dbReference type="AlphaFoldDB" id="A0A9Q3JNY2"/>
<dbReference type="EMBL" id="AVOT02077787">
    <property type="protein sequence ID" value="MBW0565651.1"/>
    <property type="molecule type" value="Genomic_DNA"/>
</dbReference>
<protein>
    <submittedName>
        <fullName evidence="1">Uncharacterized protein</fullName>
    </submittedName>
</protein>
<evidence type="ECO:0000313" key="2">
    <source>
        <dbReference type="Proteomes" id="UP000765509"/>
    </source>
</evidence>
<accession>A0A9Q3JNY2</accession>
<proteinExistence type="predicted"/>